<evidence type="ECO:0000256" key="1">
    <source>
        <dbReference type="SAM" id="MobiDB-lite"/>
    </source>
</evidence>
<name>A0A6M3M4A7_9ZZZZ</name>
<organism evidence="2">
    <name type="scientific">viral metagenome</name>
    <dbReference type="NCBI Taxonomy" id="1070528"/>
    <lineage>
        <taxon>unclassified sequences</taxon>
        <taxon>metagenomes</taxon>
        <taxon>organismal metagenomes</taxon>
    </lineage>
</organism>
<accession>A0A6M3M4A7</accession>
<dbReference type="EMBL" id="MT143697">
    <property type="protein sequence ID" value="QJB00623.1"/>
    <property type="molecule type" value="Genomic_DNA"/>
</dbReference>
<evidence type="ECO:0000313" key="3">
    <source>
        <dbReference type="EMBL" id="QJB04747.1"/>
    </source>
</evidence>
<dbReference type="EMBL" id="MT143889">
    <property type="protein sequence ID" value="QJB04747.1"/>
    <property type="molecule type" value="Genomic_DNA"/>
</dbReference>
<evidence type="ECO:0000313" key="2">
    <source>
        <dbReference type="EMBL" id="QJB00623.1"/>
    </source>
</evidence>
<sequence length="268" mass="30049">MSDNGKDDAKIVNFDSLELDEGDESSQKMTQLLTYLKENMEPEKYAEVMTLLGVGKDMSNTDLFEKLKGLFAKKPEDEEEEDPEKKDDLAAEENGEKPDRAAFMKKCMEEGKDLPTCTEEFKKKYPEPAKEEGAKALELPEEVKAQLKTLQDEVAVLKGQKELGEISQEVEKLVTEKHLAPVQRDAIIALSAKMPPEEREALLGFFRTTQKLDVHRDAGVVASLKPGEVAGNDLSTERKKELIELHGLSGLIMDKGDRSRPWAKELNN</sequence>
<reference evidence="2" key="1">
    <citation type="submission" date="2020-03" db="EMBL/GenBank/DDBJ databases">
        <title>The deep terrestrial virosphere.</title>
        <authorList>
            <person name="Holmfeldt K."/>
            <person name="Nilsson E."/>
            <person name="Simone D."/>
            <person name="Lopez-Fernandez M."/>
            <person name="Wu X."/>
            <person name="de Brujin I."/>
            <person name="Lundin D."/>
            <person name="Andersson A."/>
            <person name="Bertilsson S."/>
            <person name="Dopson M."/>
        </authorList>
    </citation>
    <scope>NUCLEOTIDE SEQUENCE</scope>
    <source>
        <strain evidence="2">MM171A00331</strain>
        <strain evidence="3">MM171B00210</strain>
    </source>
</reference>
<feature type="compositionally biased region" description="Basic and acidic residues" evidence="1">
    <location>
        <begin position="83"/>
        <end position="100"/>
    </location>
</feature>
<protein>
    <submittedName>
        <fullName evidence="2">Uncharacterized protein</fullName>
    </submittedName>
</protein>
<dbReference type="AlphaFoldDB" id="A0A6M3M4A7"/>
<gene>
    <name evidence="2" type="ORF">MM171A00331_0040</name>
    <name evidence="3" type="ORF">MM171B00210_0058</name>
</gene>
<feature type="region of interest" description="Disordered" evidence="1">
    <location>
        <begin position="71"/>
        <end position="100"/>
    </location>
</feature>
<proteinExistence type="predicted"/>